<evidence type="ECO:0000256" key="1">
    <source>
        <dbReference type="SAM" id="Phobius"/>
    </source>
</evidence>
<dbReference type="RefSeq" id="WP_100542955.1">
    <property type="nucleotide sequence ID" value="NZ_PHQY01000587.1"/>
</dbReference>
<dbReference type="EMBL" id="PHQY01000587">
    <property type="protein sequence ID" value="PJO43808.1"/>
    <property type="molecule type" value="Genomic_DNA"/>
</dbReference>
<keyword evidence="1" id="KW-0812">Transmembrane</keyword>
<gene>
    <name evidence="2" type="ORF">CWD94_10165</name>
</gene>
<name>A0A2M9Q6W6_9BACI</name>
<keyword evidence="1" id="KW-1133">Transmembrane helix</keyword>
<sequence>MRQSTARKSSSQSFERSYIKSYVKLLTEQAANAAQKVENYFFAEDGSEDELKTWYCAVTTFYIAIGVFIFVAIN</sequence>
<feature type="transmembrane region" description="Helical" evidence="1">
    <location>
        <begin position="54"/>
        <end position="73"/>
    </location>
</feature>
<reference evidence="2 3" key="1">
    <citation type="submission" date="2017-11" db="EMBL/GenBank/DDBJ databases">
        <title>Bacterial isolate from king chilli rhizosphere.</title>
        <authorList>
            <person name="Takhelmayum P."/>
            <person name="Sarangthem I."/>
        </authorList>
    </citation>
    <scope>NUCLEOTIDE SEQUENCE [LARGE SCALE GENOMIC DNA]</scope>
    <source>
        <strain evidence="3">t26</strain>
    </source>
</reference>
<dbReference type="Proteomes" id="UP000232101">
    <property type="component" value="Unassembled WGS sequence"/>
</dbReference>
<evidence type="ECO:0000313" key="3">
    <source>
        <dbReference type="Proteomes" id="UP000232101"/>
    </source>
</evidence>
<comment type="caution">
    <text evidence="2">The sequence shown here is derived from an EMBL/GenBank/DDBJ whole genome shotgun (WGS) entry which is preliminary data.</text>
</comment>
<keyword evidence="1" id="KW-0472">Membrane</keyword>
<accession>A0A2M9Q6W6</accession>
<protein>
    <submittedName>
        <fullName evidence="2">Uncharacterized protein</fullName>
    </submittedName>
</protein>
<proteinExistence type="predicted"/>
<dbReference type="AlphaFoldDB" id="A0A2M9Q6W6"/>
<evidence type="ECO:0000313" key="2">
    <source>
        <dbReference type="EMBL" id="PJO43808.1"/>
    </source>
</evidence>
<organism evidence="2 3">
    <name type="scientific">Lysinibacillus xylanilyticus</name>
    <dbReference type="NCBI Taxonomy" id="582475"/>
    <lineage>
        <taxon>Bacteria</taxon>
        <taxon>Bacillati</taxon>
        <taxon>Bacillota</taxon>
        <taxon>Bacilli</taxon>
        <taxon>Bacillales</taxon>
        <taxon>Bacillaceae</taxon>
        <taxon>Lysinibacillus</taxon>
    </lineage>
</organism>